<dbReference type="GO" id="GO:0005886">
    <property type="term" value="C:plasma membrane"/>
    <property type="evidence" value="ECO:0007669"/>
    <property type="project" value="UniProtKB-SubCell"/>
</dbReference>
<evidence type="ECO:0000256" key="9">
    <source>
        <dbReference type="SAM" id="Phobius"/>
    </source>
</evidence>
<keyword evidence="5 9" id="KW-1133">Transmembrane helix</keyword>
<feature type="transmembrane region" description="Helical" evidence="9">
    <location>
        <begin position="132"/>
        <end position="151"/>
    </location>
</feature>
<evidence type="ECO:0000256" key="4">
    <source>
        <dbReference type="ARBA" id="ARBA00022692"/>
    </source>
</evidence>
<keyword evidence="4 9" id="KW-0812">Transmembrane</keyword>
<dbReference type="InterPro" id="IPR036259">
    <property type="entry name" value="MFS_trans_sf"/>
</dbReference>
<dbReference type="InterPro" id="IPR045263">
    <property type="entry name" value="GLUT"/>
</dbReference>
<dbReference type="PANTHER" id="PTHR23503:SF8">
    <property type="entry name" value="FACILITATED GLUCOSE TRANSPORTER PROTEIN 1"/>
    <property type="match status" value="1"/>
</dbReference>
<accession>A0AAD4R5P1</accession>
<dbReference type="GO" id="GO:1990539">
    <property type="term" value="P:fructose import across plasma membrane"/>
    <property type="evidence" value="ECO:0007669"/>
    <property type="project" value="UniProtKB-ARBA"/>
</dbReference>
<evidence type="ECO:0000313" key="12">
    <source>
        <dbReference type="Proteomes" id="UP001201812"/>
    </source>
</evidence>
<comment type="caution">
    <text evidence="11">The sequence shown here is derived from an EMBL/GenBank/DDBJ whole genome shotgun (WGS) entry which is preliminary data.</text>
</comment>
<comment type="subcellular location">
    <subcellularLocation>
        <location evidence="1">Cell membrane</location>
        <topology evidence="1">Multi-pass membrane protein</topology>
    </subcellularLocation>
</comment>
<organism evidence="11 12">
    <name type="scientific">Ditylenchus destructor</name>
    <dbReference type="NCBI Taxonomy" id="166010"/>
    <lineage>
        <taxon>Eukaryota</taxon>
        <taxon>Metazoa</taxon>
        <taxon>Ecdysozoa</taxon>
        <taxon>Nematoda</taxon>
        <taxon>Chromadorea</taxon>
        <taxon>Rhabditida</taxon>
        <taxon>Tylenchina</taxon>
        <taxon>Tylenchomorpha</taxon>
        <taxon>Sphaerularioidea</taxon>
        <taxon>Anguinidae</taxon>
        <taxon>Anguininae</taxon>
        <taxon>Ditylenchus</taxon>
    </lineage>
</organism>
<evidence type="ECO:0000256" key="7">
    <source>
        <dbReference type="RuleBase" id="RU003346"/>
    </source>
</evidence>
<feature type="transmembrane region" description="Helical" evidence="9">
    <location>
        <begin position="379"/>
        <end position="400"/>
    </location>
</feature>
<feature type="transmembrane region" description="Helical" evidence="9">
    <location>
        <begin position="194"/>
        <end position="217"/>
    </location>
</feature>
<gene>
    <name evidence="11" type="ORF">DdX_09878</name>
</gene>
<feature type="transmembrane region" description="Helical" evidence="9">
    <location>
        <begin position="157"/>
        <end position="182"/>
    </location>
</feature>
<dbReference type="PANTHER" id="PTHR23503">
    <property type="entry name" value="SOLUTE CARRIER FAMILY 2"/>
    <property type="match status" value="1"/>
</dbReference>
<feature type="region of interest" description="Disordered" evidence="8">
    <location>
        <begin position="1"/>
        <end position="38"/>
    </location>
</feature>
<evidence type="ECO:0000313" key="11">
    <source>
        <dbReference type="EMBL" id="KAI1711917.1"/>
    </source>
</evidence>
<evidence type="ECO:0000256" key="8">
    <source>
        <dbReference type="SAM" id="MobiDB-lite"/>
    </source>
</evidence>
<keyword evidence="12" id="KW-1185">Reference proteome</keyword>
<evidence type="ECO:0000256" key="1">
    <source>
        <dbReference type="ARBA" id="ARBA00004651"/>
    </source>
</evidence>
<dbReference type="PROSITE" id="PS50850">
    <property type="entry name" value="MFS"/>
    <property type="match status" value="1"/>
</dbReference>
<dbReference type="AlphaFoldDB" id="A0AAD4R5P1"/>
<comment type="similarity">
    <text evidence="7">Belongs to the major facilitator superfamily. Sugar transporter (TC 2.A.1.1) family.</text>
</comment>
<dbReference type="NCBIfam" id="TIGR00879">
    <property type="entry name" value="SP"/>
    <property type="match status" value="1"/>
</dbReference>
<keyword evidence="6 9" id="KW-0472">Membrane</keyword>
<dbReference type="SUPFAM" id="SSF103473">
    <property type="entry name" value="MFS general substrate transporter"/>
    <property type="match status" value="1"/>
</dbReference>
<keyword evidence="3" id="KW-1003">Cell membrane</keyword>
<dbReference type="InterPro" id="IPR005828">
    <property type="entry name" value="MFS_sugar_transport-like"/>
</dbReference>
<dbReference type="PROSITE" id="PS00217">
    <property type="entry name" value="SUGAR_TRANSPORT_2"/>
    <property type="match status" value="1"/>
</dbReference>
<dbReference type="InterPro" id="IPR003663">
    <property type="entry name" value="Sugar/inositol_transpt"/>
</dbReference>
<proteinExistence type="inferred from homology"/>
<dbReference type="PRINTS" id="PR00171">
    <property type="entry name" value="SUGRTRNSPORT"/>
</dbReference>
<feature type="transmembrane region" description="Helical" evidence="9">
    <location>
        <begin position="344"/>
        <end position="367"/>
    </location>
</feature>
<keyword evidence="11" id="KW-0762">Sugar transport</keyword>
<evidence type="ECO:0000256" key="6">
    <source>
        <dbReference type="ARBA" id="ARBA00023136"/>
    </source>
</evidence>
<feature type="transmembrane region" description="Helical" evidence="9">
    <location>
        <begin position="223"/>
        <end position="245"/>
    </location>
</feature>
<dbReference type="Gene3D" id="1.20.1250.20">
    <property type="entry name" value="MFS general substrate transporter like domains"/>
    <property type="match status" value="1"/>
</dbReference>
<evidence type="ECO:0000256" key="3">
    <source>
        <dbReference type="ARBA" id="ARBA00022475"/>
    </source>
</evidence>
<evidence type="ECO:0000256" key="5">
    <source>
        <dbReference type="ARBA" id="ARBA00022989"/>
    </source>
</evidence>
<dbReference type="Proteomes" id="UP001201812">
    <property type="component" value="Unassembled WGS sequence"/>
</dbReference>
<feature type="transmembrane region" description="Helical" evidence="9">
    <location>
        <begin position="101"/>
        <end position="125"/>
    </location>
</feature>
<name>A0AAD4R5P1_9BILA</name>
<evidence type="ECO:0000256" key="2">
    <source>
        <dbReference type="ARBA" id="ARBA00022448"/>
    </source>
</evidence>
<reference evidence="11" key="1">
    <citation type="submission" date="2022-01" db="EMBL/GenBank/DDBJ databases">
        <title>Genome Sequence Resource for Two Populations of Ditylenchus destructor, the Migratory Endoparasitic Phytonematode.</title>
        <authorList>
            <person name="Zhang H."/>
            <person name="Lin R."/>
            <person name="Xie B."/>
        </authorList>
    </citation>
    <scope>NUCLEOTIDE SEQUENCE</scope>
    <source>
        <strain evidence="11">BazhouSP</strain>
    </source>
</reference>
<feature type="transmembrane region" description="Helical" evidence="9">
    <location>
        <begin position="412"/>
        <end position="440"/>
    </location>
</feature>
<keyword evidence="2 7" id="KW-0813">Transport</keyword>
<dbReference type="Pfam" id="PF00083">
    <property type="entry name" value="Sugar_tr"/>
    <property type="match status" value="1"/>
</dbReference>
<dbReference type="FunFam" id="1.20.1250.20:FF:001511">
    <property type="entry name" value="Solute carrier family 2, facilitated glucose transporter member 5"/>
    <property type="match status" value="1"/>
</dbReference>
<dbReference type="GO" id="GO:0005353">
    <property type="term" value="F:fructose transmembrane transporter activity"/>
    <property type="evidence" value="ECO:0007669"/>
    <property type="project" value="UniProtKB-ARBA"/>
</dbReference>
<feature type="compositionally biased region" description="Polar residues" evidence="8">
    <location>
        <begin position="26"/>
        <end position="38"/>
    </location>
</feature>
<dbReference type="EMBL" id="JAKKPZ010000020">
    <property type="protein sequence ID" value="KAI1711917.1"/>
    <property type="molecule type" value="Genomic_DNA"/>
</dbReference>
<feature type="domain" description="Major facilitator superfamily (MFS) profile" evidence="10">
    <location>
        <begin position="53"/>
        <end position="505"/>
    </location>
</feature>
<feature type="transmembrane region" description="Helical" evidence="9">
    <location>
        <begin position="48"/>
        <end position="68"/>
    </location>
</feature>
<evidence type="ECO:0000259" key="10">
    <source>
        <dbReference type="PROSITE" id="PS50850"/>
    </source>
</evidence>
<protein>
    <submittedName>
        <fullName evidence="11">Sugar transporter domain-containing protein</fullName>
    </submittedName>
</protein>
<feature type="transmembrane region" description="Helical" evidence="9">
    <location>
        <begin position="478"/>
        <end position="498"/>
    </location>
</feature>
<dbReference type="InterPro" id="IPR005829">
    <property type="entry name" value="Sugar_transporter_CS"/>
</dbReference>
<dbReference type="InterPro" id="IPR020846">
    <property type="entry name" value="MFS_dom"/>
</dbReference>
<sequence>MTEPDDGKTRLTSSTAAEQQEKLITRSEQLTSETPQDASKLQGRLTPFLLFTVFAITFGSAFQFGYHIGCVNAPGKLITQWFRESYFRQNNQTLSADTADFLWSLSVGIFALSGMIGGLLSGLLADKMGRKGALLFNNLFAFIAAALLGLAKFVDCLYLIPIGRFVIGFNCGLNSGLVPMYLTEVSPINLRGTLGSVNQLMITVAILVSQILGLPFILGNVDLWPYIFVFTVVPALTQLATLPFCPESPKYNLIVKGKKDQAEKDLKRLRAKDDVSGEVEIMEEEAIVGRSQPKVSFKDMFGAALRWPLLIAVMMMLSQQLSGINAAMFYSTQIFSEAGLTENWPFYATIAMGFINVVQTMISVWLVDHPKFGRRSLHLIGLVGMAISSLLIVASMILAGEKTANGQSQNQWASYASIVFVLLFVVSFATGPGSIPWFFVSELFPSNARGNANSIAVAANWLANGAVGISFLPLNNMLGKFTFLVFVGFLSFFILFTYKFVPETKGKTVEQINQEMNKKNKNTATISD</sequence>
<feature type="transmembrane region" description="Helical" evidence="9">
    <location>
        <begin position="452"/>
        <end position="472"/>
    </location>
</feature>
<feature type="transmembrane region" description="Helical" evidence="9">
    <location>
        <begin position="307"/>
        <end position="332"/>
    </location>
</feature>